<evidence type="ECO:0000256" key="3">
    <source>
        <dbReference type="ARBA" id="ARBA00022722"/>
    </source>
</evidence>
<organism evidence="10 11">
    <name type="scientific">Delitschia confertaspora ATCC 74209</name>
    <dbReference type="NCBI Taxonomy" id="1513339"/>
    <lineage>
        <taxon>Eukaryota</taxon>
        <taxon>Fungi</taxon>
        <taxon>Dikarya</taxon>
        <taxon>Ascomycota</taxon>
        <taxon>Pezizomycotina</taxon>
        <taxon>Dothideomycetes</taxon>
        <taxon>Pleosporomycetidae</taxon>
        <taxon>Pleosporales</taxon>
        <taxon>Delitschiaceae</taxon>
        <taxon>Delitschia</taxon>
    </lineage>
</organism>
<keyword evidence="6" id="KW-0539">Nucleus</keyword>
<dbReference type="GO" id="GO:0005634">
    <property type="term" value="C:nucleus"/>
    <property type="evidence" value="ECO:0007669"/>
    <property type="project" value="UniProtKB-SubCell"/>
</dbReference>
<sequence>MGSVRLYLFGHTSTSCQQRFSPLFLHPTSPFYLVTYDLENNRQGGFNRSPSSLLLLSSFSNIMTGGHGRTSKFYCSYCGENCGTKWDLTQHISIYHYERPPIPEDLHCTVCEKTFPNAFAYNGHKLACFSASEFPAQTTCAQTDPPNGHHQRNNQVRAHKNSQWKEDSAPYSSAQGANGHCKNSTGLTHSDDDTSSNTDSMGRSHQRIQAVMASPELGLAGALHDLNIAEPSTNSIKRDEGQRLTNKVLSKPKKAPAGQPPSAQHAGLPAHDEALSQSFVTARSSKPKLATNFGGGSNKVGFKLTPKILNSTSKRNGKASKVAAGSQEAQETIATSRKRPLTIPESYKQHALPIVERELKKVGMELTDSKIADGLIKMWNNEAEEDKDLWRFSYRKKTVRYNTQIEGYRAKAGAPVSPGGSVAPIAPIAPIAPKGPIALPRTHAALIAFAAPGVQSAQPAHATPATQVMSQQPLPRLIISDDAKQTKGICLQMLRLKLQADVVVDPDGFIAYQGLNWPRISAEKQADVVKMLDSRCSLPDFLQAKHYMPKLRSDDPDIPYDQQEFSFSPALTPGENFSRVIALSCAKVMLSGGTEEVVKIAAIDVLSCNILLNHLVCPDSQFTVKNWRTSITGLRGFADFELARIAGYQVFKGWKAARTALWDFVDNTTILVGHNLRGDLDALRMIHGRGVDVGVMTKRAAGDGPTPPEFSKAQLSLDNLCREMCGTLLEQTTHPVYGRDAAMNALAIRQLALSFLKNPAELQKKAKRMSLDYMRAMGRF</sequence>
<dbReference type="InterPro" id="IPR012337">
    <property type="entry name" value="RNaseH-like_sf"/>
</dbReference>
<accession>A0A9P4MT28</accession>
<dbReference type="InterPro" id="IPR036236">
    <property type="entry name" value="Znf_C2H2_sf"/>
</dbReference>
<dbReference type="EMBL" id="ML993949">
    <property type="protein sequence ID" value="KAF2202101.1"/>
    <property type="molecule type" value="Genomic_DNA"/>
</dbReference>
<evidence type="ECO:0000256" key="4">
    <source>
        <dbReference type="ARBA" id="ARBA00022801"/>
    </source>
</evidence>
<name>A0A9P4MT28_9PLEO</name>
<dbReference type="GO" id="GO:0003676">
    <property type="term" value="F:nucleic acid binding"/>
    <property type="evidence" value="ECO:0007669"/>
    <property type="project" value="InterPro"/>
</dbReference>
<keyword evidence="7" id="KW-0479">Metal-binding</keyword>
<dbReference type="InterPro" id="IPR036397">
    <property type="entry name" value="RNaseH_sf"/>
</dbReference>
<dbReference type="Gene3D" id="3.30.160.60">
    <property type="entry name" value="Classic Zinc Finger"/>
    <property type="match status" value="1"/>
</dbReference>
<gene>
    <name evidence="10" type="ORF">GQ43DRAFT_9730</name>
</gene>
<keyword evidence="5" id="KW-0269">Exonuclease</keyword>
<comment type="caution">
    <text evidence="10">The sequence shown here is derived from an EMBL/GenBank/DDBJ whole genome shotgun (WGS) entry which is preliminary data.</text>
</comment>
<feature type="compositionally biased region" description="Polar residues" evidence="8">
    <location>
        <begin position="170"/>
        <end position="188"/>
    </location>
</feature>
<evidence type="ECO:0000256" key="8">
    <source>
        <dbReference type="SAM" id="MobiDB-lite"/>
    </source>
</evidence>
<dbReference type="PROSITE" id="PS50157">
    <property type="entry name" value="ZINC_FINGER_C2H2_2"/>
    <property type="match status" value="1"/>
</dbReference>
<keyword evidence="11" id="KW-1185">Reference proteome</keyword>
<dbReference type="PROSITE" id="PS51257">
    <property type="entry name" value="PROKAR_LIPOPROTEIN"/>
    <property type="match status" value="1"/>
</dbReference>
<dbReference type="Proteomes" id="UP000799536">
    <property type="component" value="Unassembled WGS sequence"/>
</dbReference>
<evidence type="ECO:0000256" key="1">
    <source>
        <dbReference type="ARBA" id="ARBA00004123"/>
    </source>
</evidence>
<dbReference type="GO" id="GO:0004527">
    <property type="term" value="F:exonuclease activity"/>
    <property type="evidence" value="ECO:0007669"/>
    <property type="project" value="UniProtKB-KW"/>
</dbReference>
<dbReference type="SMART" id="SM00355">
    <property type="entry name" value="ZnF_C2H2"/>
    <property type="match status" value="2"/>
</dbReference>
<reference evidence="10" key="1">
    <citation type="journal article" date="2020" name="Stud. Mycol.">
        <title>101 Dothideomycetes genomes: a test case for predicting lifestyles and emergence of pathogens.</title>
        <authorList>
            <person name="Haridas S."/>
            <person name="Albert R."/>
            <person name="Binder M."/>
            <person name="Bloem J."/>
            <person name="Labutti K."/>
            <person name="Salamov A."/>
            <person name="Andreopoulos B."/>
            <person name="Baker S."/>
            <person name="Barry K."/>
            <person name="Bills G."/>
            <person name="Bluhm B."/>
            <person name="Cannon C."/>
            <person name="Castanera R."/>
            <person name="Culley D."/>
            <person name="Daum C."/>
            <person name="Ezra D."/>
            <person name="Gonzalez J."/>
            <person name="Henrissat B."/>
            <person name="Kuo A."/>
            <person name="Liang C."/>
            <person name="Lipzen A."/>
            <person name="Lutzoni F."/>
            <person name="Magnuson J."/>
            <person name="Mondo S."/>
            <person name="Nolan M."/>
            <person name="Ohm R."/>
            <person name="Pangilinan J."/>
            <person name="Park H.-J."/>
            <person name="Ramirez L."/>
            <person name="Alfaro M."/>
            <person name="Sun H."/>
            <person name="Tritt A."/>
            <person name="Yoshinaga Y."/>
            <person name="Zwiers L.-H."/>
            <person name="Turgeon B."/>
            <person name="Goodwin S."/>
            <person name="Spatafora J."/>
            <person name="Crous P."/>
            <person name="Grigoriev I."/>
        </authorList>
    </citation>
    <scope>NUCLEOTIDE SEQUENCE</scope>
    <source>
        <strain evidence="10">ATCC 74209</strain>
    </source>
</reference>
<comment type="similarity">
    <text evidence="2">Belongs to the REXO1/REXO3 family.</text>
</comment>
<dbReference type="SUPFAM" id="SSF53098">
    <property type="entry name" value="Ribonuclease H-like"/>
    <property type="match status" value="1"/>
</dbReference>
<comment type="subcellular location">
    <subcellularLocation>
        <location evidence="1">Nucleus</location>
    </subcellularLocation>
</comment>
<evidence type="ECO:0000256" key="7">
    <source>
        <dbReference type="PROSITE-ProRule" id="PRU00042"/>
    </source>
</evidence>
<evidence type="ECO:0000256" key="5">
    <source>
        <dbReference type="ARBA" id="ARBA00022839"/>
    </source>
</evidence>
<keyword evidence="4" id="KW-0378">Hydrolase</keyword>
<feature type="domain" description="C2H2-type" evidence="9">
    <location>
        <begin position="73"/>
        <end position="100"/>
    </location>
</feature>
<feature type="region of interest" description="Disordered" evidence="8">
    <location>
        <begin position="139"/>
        <end position="204"/>
    </location>
</feature>
<proteinExistence type="inferred from homology"/>
<keyword evidence="7" id="KW-0862">Zinc</keyword>
<evidence type="ECO:0000256" key="2">
    <source>
        <dbReference type="ARBA" id="ARBA00006357"/>
    </source>
</evidence>
<protein>
    <recommendedName>
        <fullName evidence="9">C2H2-type domain-containing protein</fullName>
    </recommendedName>
</protein>
<dbReference type="GO" id="GO:0008270">
    <property type="term" value="F:zinc ion binding"/>
    <property type="evidence" value="ECO:0007669"/>
    <property type="project" value="UniProtKB-KW"/>
</dbReference>
<dbReference type="PROSITE" id="PS00028">
    <property type="entry name" value="ZINC_FINGER_C2H2_1"/>
    <property type="match status" value="1"/>
</dbReference>
<dbReference type="SUPFAM" id="SSF57667">
    <property type="entry name" value="beta-beta-alpha zinc fingers"/>
    <property type="match status" value="1"/>
</dbReference>
<dbReference type="PANTHER" id="PTHR12801:SF115">
    <property type="entry name" value="FI18136P1-RELATED"/>
    <property type="match status" value="1"/>
</dbReference>
<dbReference type="InterPro" id="IPR013087">
    <property type="entry name" value="Znf_C2H2_type"/>
</dbReference>
<evidence type="ECO:0000313" key="11">
    <source>
        <dbReference type="Proteomes" id="UP000799536"/>
    </source>
</evidence>
<dbReference type="AlphaFoldDB" id="A0A9P4MT28"/>
<feature type="compositionally biased region" description="Basic residues" evidence="8">
    <location>
        <begin position="149"/>
        <end position="162"/>
    </location>
</feature>
<evidence type="ECO:0000313" key="10">
    <source>
        <dbReference type="EMBL" id="KAF2202101.1"/>
    </source>
</evidence>
<dbReference type="OrthoDB" id="16516at2759"/>
<keyword evidence="3" id="KW-0540">Nuclease</keyword>
<dbReference type="PANTHER" id="PTHR12801">
    <property type="entry name" value="RNA EXONUCLEASE REXO1 / RECO3 FAMILY MEMBER-RELATED"/>
    <property type="match status" value="1"/>
</dbReference>
<dbReference type="Gene3D" id="3.30.420.10">
    <property type="entry name" value="Ribonuclease H-like superfamily/Ribonuclease H"/>
    <property type="match status" value="1"/>
</dbReference>
<evidence type="ECO:0000259" key="9">
    <source>
        <dbReference type="PROSITE" id="PS50157"/>
    </source>
</evidence>
<feature type="region of interest" description="Disordered" evidence="8">
    <location>
        <begin position="312"/>
        <end position="335"/>
    </location>
</feature>
<dbReference type="InterPro" id="IPR047021">
    <property type="entry name" value="REXO1/3/4-like"/>
</dbReference>
<keyword evidence="7" id="KW-0863">Zinc-finger</keyword>
<evidence type="ECO:0000256" key="6">
    <source>
        <dbReference type="ARBA" id="ARBA00023242"/>
    </source>
</evidence>